<proteinExistence type="inferred from homology"/>
<evidence type="ECO:0000313" key="7">
    <source>
        <dbReference type="Proteomes" id="UP000030665"/>
    </source>
</evidence>
<dbReference type="GO" id="GO:0016887">
    <property type="term" value="F:ATP hydrolysis activity"/>
    <property type="evidence" value="ECO:0007669"/>
    <property type="project" value="InterPro"/>
</dbReference>
<comment type="similarity">
    <text evidence="1">Belongs to the ABC transporter superfamily.</text>
</comment>
<keyword evidence="7" id="KW-1185">Reference proteome</keyword>
<dbReference type="SMART" id="SM00382">
    <property type="entry name" value="AAA"/>
    <property type="match status" value="1"/>
</dbReference>
<keyword evidence="4" id="KW-0067">ATP-binding</keyword>
<name>A0A077ZFC3_TRITR</name>
<keyword evidence="2" id="KW-0813">Transport</keyword>
<dbReference type="InterPro" id="IPR017911">
    <property type="entry name" value="MacB-like_ATP-bd"/>
</dbReference>
<evidence type="ECO:0000256" key="1">
    <source>
        <dbReference type="ARBA" id="ARBA00005417"/>
    </source>
</evidence>
<dbReference type="FunFam" id="3.40.50.300:FF:000032">
    <property type="entry name" value="Export ABC transporter ATP-binding protein"/>
    <property type="match status" value="1"/>
</dbReference>
<dbReference type="GO" id="GO:0098796">
    <property type="term" value="C:membrane protein complex"/>
    <property type="evidence" value="ECO:0007669"/>
    <property type="project" value="UniProtKB-ARBA"/>
</dbReference>
<dbReference type="GO" id="GO:0022857">
    <property type="term" value="F:transmembrane transporter activity"/>
    <property type="evidence" value="ECO:0007669"/>
    <property type="project" value="UniProtKB-ARBA"/>
</dbReference>
<dbReference type="PROSITE" id="PS50893">
    <property type="entry name" value="ABC_TRANSPORTER_2"/>
    <property type="match status" value="1"/>
</dbReference>
<reference evidence="6" key="1">
    <citation type="submission" date="2014-01" db="EMBL/GenBank/DDBJ databases">
        <authorList>
            <person name="Aslett M."/>
        </authorList>
    </citation>
    <scope>NUCLEOTIDE SEQUENCE</scope>
</reference>
<dbReference type="InterPro" id="IPR017871">
    <property type="entry name" value="ABC_transporter-like_CS"/>
</dbReference>
<reference evidence="6" key="2">
    <citation type="submission" date="2014-03" db="EMBL/GenBank/DDBJ databases">
        <title>The whipworm genome and dual-species transcriptomics of an intimate host-pathogen interaction.</title>
        <authorList>
            <person name="Foth B.J."/>
            <person name="Tsai I.J."/>
            <person name="Reid A.J."/>
            <person name="Bancroft A.J."/>
            <person name="Nichol S."/>
            <person name="Tracey A."/>
            <person name="Holroyd N."/>
            <person name="Cotton J.A."/>
            <person name="Stanley E.J."/>
            <person name="Zarowiecki M."/>
            <person name="Liu J.Z."/>
            <person name="Huckvale T."/>
            <person name="Cooper P.J."/>
            <person name="Grencis R.K."/>
            <person name="Berriman M."/>
        </authorList>
    </citation>
    <scope>NUCLEOTIDE SEQUENCE [LARGE SCALE GENOMIC DNA]</scope>
</reference>
<sequence length="253" mass="28185">MNELLKVENIKKIYQTQFKGMPVEALRSIDLSVDKGDYVAIMGESGSGKSTLLNLIATLDKPSSGTILLDGMDLNTIKEKNAAAFRRDHLGFVFQDFNLLDTFSVKDNILLPLVLSRMPVKQLMGELKPVVKALGIEKLLEKYPYELSGGQKQRVAVARAIITNPDLLLADEPTGALDSKTSEQLLQIFQRLNFNGQTILMVTHSSIAASHAKRVLFIKDGQVYHQLYRGNKDNYEFLETINETLTALLSKEA</sequence>
<dbReference type="STRING" id="36087.A0A077ZFC3"/>
<dbReference type="Pfam" id="PF00005">
    <property type="entry name" value="ABC_tran"/>
    <property type="match status" value="1"/>
</dbReference>
<dbReference type="GO" id="GO:0005524">
    <property type="term" value="F:ATP binding"/>
    <property type="evidence" value="ECO:0007669"/>
    <property type="project" value="UniProtKB-KW"/>
</dbReference>
<dbReference type="InterPro" id="IPR003593">
    <property type="entry name" value="AAA+_ATPase"/>
</dbReference>
<dbReference type="PROSITE" id="PS00211">
    <property type="entry name" value="ABC_TRANSPORTER_1"/>
    <property type="match status" value="1"/>
</dbReference>
<evidence type="ECO:0000256" key="4">
    <source>
        <dbReference type="ARBA" id="ARBA00022840"/>
    </source>
</evidence>
<dbReference type="CDD" id="cd03255">
    <property type="entry name" value="ABC_MJ0796_LolCDE_FtsE"/>
    <property type="match status" value="1"/>
</dbReference>
<dbReference type="Proteomes" id="UP000030665">
    <property type="component" value="Unassembled WGS sequence"/>
</dbReference>
<evidence type="ECO:0000259" key="5">
    <source>
        <dbReference type="PROSITE" id="PS50893"/>
    </source>
</evidence>
<dbReference type="SUPFAM" id="SSF52540">
    <property type="entry name" value="P-loop containing nucleoside triphosphate hydrolases"/>
    <property type="match status" value="1"/>
</dbReference>
<evidence type="ECO:0000256" key="3">
    <source>
        <dbReference type="ARBA" id="ARBA00022741"/>
    </source>
</evidence>
<dbReference type="PANTHER" id="PTHR42798:SF7">
    <property type="entry name" value="ALPHA-D-RIBOSE 1-METHYLPHOSPHONATE 5-TRIPHOSPHATE SYNTHASE SUBUNIT PHNL"/>
    <property type="match status" value="1"/>
</dbReference>
<evidence type="ECO:0000256" key="2">
    <source>
        <dbReference type="ARBA" id="ARBA00022448"/>
    </source>
</evidence>
<evidence type="ECO:0000313" key="6">
    <source>
        <dbReference type="EMBL" id="CDW57330.1"/>
    </source>
</evidence>
<dbReference type="InterPro" id="IPR027417">
    <property type="entry name" value="P-loop_NTPase"/>
</dbReference>
<dbReference type="EMBL" id="HG806148">
    <property type="protein sequence ID" value="CDW57330.1"/>
    <property type="molecule type" value="Genomic_DNA"/>
</dbReference>
<protein>
    <submittedName>
        <fullName evidence="6">ABC tran domain containing protein</fullName>
    </submittedName>
</protein>
<organism evidence="6 7">
    <name type="scientific">Trichuris trichiura</name>
    <name type="common">Whipworm</name>
    <name type="synonym">Trichocephalus trichiurus</name>
    <dbReference type="NCBI Taxonomy" id="36087"/>
    <lineage>
        <taxon>Eukaryota</taxon>
        <taxon>Metazoa</taxon>
        <taxon>Ecdysozoa</taxon>
        <taxon>Nematoda</taxon>
        <taxon>Enoplea</taxon>
        <taxon>Dorylaimia</taxon>
        <taxon>Trichinellida</taxon>
        <taxon>Trichuridae</taxon>
        <taxon>Trichuris</taxon>
    </lineage>
</organism>
<dbReference type="PANTHER" id="PTHR42798">
    <property type="entry name" value="LIPOPROTEIN-RELEASING SYSTEM ATP-BINDING PROTEIN LOLD"/>
    <property type="match status" value="1"/>
</dbReference>
<feature type="domain" description="ABC transporter" evidence="5">
    <location>
        <begin position="5"/>
        <end position="245"/>
    </location>
</feature>
<gene>
    <name evidence="6" type="ORF">TTRE_0000562101</name>
</gene>
<keyword evidence="3" id="KW-0547">Nucleotide-binding</keyword>
<accession>A0A077ZFC3</accession>
<dbReference type="OrthoDB" id="10255969at2759"/>
<dbReference type="InterPro" id="IPR003439">
    <property type="entry name" value="ABC_transporter-like_ATP-bd"/>
</dbReference>
<dbReference type="Gene3D" id="3.40.50.300">
    <property type="entry name" value="P-loop containing nucleotide triphosphate hydrolases"/>
    <property type="match status" value="1"/>
</dbReference>
<dbReference type="AlphaFoldDB" id="A0A077ZFC3"/>